<dbReference type="Gene3D" id="3.80.10.10">
    <property type="entry name" value="Ribonuclease Inhibitor"/>
    <property type="match status" value="4"/>
</dbReference>
<evidence type="ECO:0000256" key="4">
    <source>
        <dbReference type="ARBA" id="ARBA00022801"/>
    </source>
</evidence>
<dbReference type="InterPro" id="IPR011713">
    <property type="entry name" value="Leu-rich_rpt_3"/>
</dbReference>
<dbReference type="SUPFAM" id="SSF52058">
    <property type="entry name" value="L domain-like"/>
    <property type="match status" value="1"/>
</dbReference>
<dbReference type="GO" id="GO:0061809">
    <property type="term" value="F:NAD+ nucleosidase activity, cyclic ADP-ribose generating"/>
    <property type="evidence" value="ECO:0007669"/>
    <property type="project" value="UniProtKB-EC"/>
</dbReference>
<dbReference type="Pfam" id="PF23282">
    <property type="entry name" value="WHD_ROQ1"/>
    <property type="match status" value="1"/>
</dbReference>
<evidence type="ECO:0000313" key="10">
    <source>
        <dbReference type="EMBL" id="EOA34610.1"/>
    </source>
</evidence>
<keyword evidence="11" id="KW-1185">Reference proteome</keyword>
<feature type="region of interest" description="Disordered" evidence="8">
    <location>
        <begin position="29"/>
        <end position="118"/>
    </location>
</feature>
<dbReference type="GO" id="GO:0006952">
    <property type="term" value="P:defense response"/>
    <property type="evidence" value="ECO:0007669"/>
    <property type="project" value="UniProtKB-KW"/>
</dbReference>
<dbReference type="InterPro" id="IPR058192">
    <property type="entry name" value="WHD_ROQ1-like"/>
</dbReference>
<dbReference type="Pfam" id="PF00931">
    <property type="entry name" value="NB-ARC"/>
    <property type="match status" value="1"/>
</dbReference>
<dbReference type="EMBL" id="KB870806">
    <property type="protein sequence ID" value="EOA34610.1"/>
    <property type="molecule type" value="Genomic_DNA"/>
</dbReference>
<dbReference type="SUPFAM" id="SSF46785">
    <property type="entry name" value="Winged helix' DNA-binding domain"/>
    <property type="match status" value="1"/>
</dbReference>
<dbReference type="InterPro" id="IPR027417">
    <property type="entry name" value="P-loop_NTPase"/>
</dbReference>
<dbReference type="PANTHER" id="PTHR11017">
    <property type="entry name" value="LEUCINE-RICH REPEAT-CONTAINING PROTEIN"/>
    <property type="match status" value="1"/>
</dbReference>
<dbReference type="GO" id="GO:0007165">
    <property type="term" value="P:signal transduction"/>
    <property type="evidence" value="ECO:0007669"/>
    <property type="project" value="InterPro"/>
</dbReference>
<reference evidence="11" key="1">
    <citation type="journal article" date="2013" name="Nat. Genet.">
        <title>The Capsella rubella genome and the genomic consequences of rapid mating system evolution.</title>
        <authorList>
            <person name="Slotte T."/>
            <person name="Hazzouri K.M."/>
            <person name="Agren J.A."/>
            <person name="Koenig D."/>
            <person name="Maumus F."/>
            <person name="Guo Y.L."/>
            <person name="Steige K."/>
            <person name="Platts A.E."/>
            <person name="Escobar J.S."/>
            <person name="Newman L.K."/>
            <person name="Wang W."/>
            <person name="Mandakova T."/>
            <person name="Vello E."/>
            <person name="Smith L.M."/>
            <person name="Henz S.R."/>
            <person name="Steffen J."/>
            <person name="Takuno S."/>
            <person name="Brandvain Y."/>
            <person name="Coop G."/>
            <person name="Andolfatto P."/>
            <person name="Hu T.T."/>
            <person name="Blanchette M."/>
            <person name="Clark R.M."/>
            <person name="Quesneville H."/>
            <person name="Nordborg M."/>
            <person name="Gaut B.S."/>
            <person name="Lysak M.A."/>
            <person name="Jenkins J."/>
            <person name="Grimwood J."/>
            <person name="Chapman J."/>
            <person name="Prochnik S."/>
            <person name="Shu S."/>
            <person name="Rokhsar D."/>
            <person name="Schmutz J."/>
            <person name="Weigel D."/>
            <person name="Wright S.I."/>
        </authorList>
    </citation>
    <scope>NUCLEOTIDE SEQUENCE [LARGE SCALE GENOMIC DNA]</scope>
    <source>
        <strain evidence="11">cv. Monte Gargano</strain>
    </source>
</reference>
<dbReference type="FunFam" id="1.10.8.430:FF:000002">
    <property type="entry name" value="Disease resistance protein (TIR-NBS-LRR class)"/>
    <property type="match status" value="1"/>
</dbReference>
<dbReference type="EC" id="3.2.2.6" evidence="1"/>
<dbReference type="SUPFAM" id="SSF52047">
    <property type="entry name" value="RNI-like"/>
    <property type="match status" value="2"/>
</dbReference>
<name>R0I941_9BRAS</name>
<feature type="domain" description="TIR" evidence="9">
    <location>
        <begin position="121"/>
        <end position="285"/>
    </location>
</feature>
<gene>
    <name evidence="10" type="ORF">CARUB_v10022170mg</name>
</gene>
<dbReference type="InterPro" id="IPR032675">
    <property type="entry name" value="LRR_dom_sf"/>
</dbReference>
<dbReference type="Gene3D" id="3.40.50.300">
    <property type="entry name" value="P-loop containing nucleotide triphosphate hydrolases"/>
    <property type="match status" value="1"/>
</dbReference>
<dbReference type="InterPro" id="IPR036390">
    <property type="entry name" value="WH_DNA-bd_sf"/>
</dbReference>
<dbReference type="FunFam" id="3.80.10.10:FF:000845">
    <property type="entry name" value="Disease resistance protein (TIR-NBS-LRR class)"/>
    <property type="match status" value="1"/>
</dbReference>
<dbReference type="PRINTS" id="PR00364">
    <property type="entry name" value="DISEASERSIST"/>
</dbReference>
<evidence type="ECO:0000256" key="3">
    <source>
        <dbReference type="ARBA" id="ARBA00022737"/>
    </source>
</evidence>
<keyword evidence="6" id="KW-0520">NAD</keyword>
<keyword evidence="4" id="KW-0378">Hydrolase</keyword>
<dbReference type="eggNOG" id="ENOG502QWPX">
    <property type="taxonomic scope" value="Eukaryota"/>
</dbReference>
<dbReference type="InterPro" id="IPR002182">
    <property type="entry name" value="NB-ARC"/>
</dbReference>
<comment type="catalytic activity">
    <reaction evidence="7">
        <text>NAD(+) + H2O = ADP-D-ribose + nicotinamide + H(+)</text>
        <dbReference type="Rhea" id="RHEA:16301"/>
        <dbReference type="ChEBI" id="CHEBI:15377"/>
        <dbReference type="ChEBI" id="CHEBI:15378"/>
        <dbReference type="ChEBI" id="CHEBI:17154"/>
        <dbReference type="ChEBI" id="CHEBI:57540"/>
        <dbReference type="ChEBI" id="CHEBI:57967"/>
        <dbReference type="EC" id="3.2.2.6"/>
    </reaction>
    <physiologicalReaction direction="left-to-right" evidence="7">
        <dbReference type="Rhea" id="RHEA:16302"/>
    </physiologicalReaction>
</comment>
<dbReference type="InterPro" id="IPR042197">
    <property type="entry name" value="Apaf_helical"/>
</dbReference>
<dbReference type="STRING" id="81985.R0I941"/>
<proteinExistence type="predicted"/>
<feature type="compositionally biased region" description="Low complexity" evidence="8">
    <location>
        <begin position="35"/>
        <end position="118"/>
    </location>
</feature>
<evidence type="ECO:0000256" key="5">
    <source>
        <dbReference type="ARBA" id="ARBA00022821"/>
    </source>
</evidence>
<dbReference type="Gene3D" id="3.40.50.10140">
    <property type="entry name" value="Toll/interleukin-1 receptor homology (TIR) domain"/>
    <property type="match status" value="1"/>
</dbReference>
<dbReference type="Pfam" id="PF07725">
    <property type="entry name" value="LRR_3"/>
    <property type="match status" value="1"/>
</dbReference>
<keyword evidence="3" id="KW-0677">Repeat</keyword>
<dbReference type="Pfam" id="PF23598">
    <property type="entry name" value="LRR_14"/>
    <property type="match status" value="1"/>
</dbReference>
<dbReference type="GO" id="GO:0051707">
    <property type="term" value="P:response to other organism"/>
    <property type="evidence" value="ECO:0007669"/>
    <property type="project" value="UniProtKB-ARBA"/>
</dbReference>
<keyword evidence="5" id="KW-0611">Plant defense</keyword>
<dbReference type="Pfam" id="PF01582">
    <property type="entry name" value="TIR"/>
    <property type="match status" value="1"/>
</dbReference>
<dbReference type="SUPFAM" id="SSF52540">
    <property type="entry name" value="P-loop containing nucleoside triphosphate hydrolases"/>
    <property type="match status" value="1"/>
</dbReference>
<evidence type="ECO:0000256" key="2">
    <source>
        <dbReference type="ARBA" id="ARBA00022614"/>
    </source>
</evidence>
<dbReference type="InterPro" id="IPR000157">
    <property type="entry name" value="TIR_dom"/>
</dbReference>
<dbReference type="Gene3D" id="1.10.8.430">
    <property type="entry name" value="Helical domain of apoptotic protease-activating factors"/>
    <property type="match status" value="1"/>
</dbReference>
<dbReference type="Proteomes" id="UP000029121">
    <property type="component" value="Unassembled WGS sequence"/>
</dbReference>
<dbReference type="PANTHER" id="PTHR11017:SF333">
    <property type="entry name" value="ADP-RIBOSYL CYCLASE_CYCLIC ADP-RIBOSE HYDROLASE-RELATED"/>
    <property type="match status" value="1"/>
</dbReference>
<evidence type="ECO:0000313" key="11">
    <source>
        <dbReference type="Proteomes" id="UP000029121"/>
    </source>
</evidence>
<dbReference type="InterPro" id="IPR044974">
    <property type="entry name" value="Disease_R_plants"/>
</dbReference>
<organism evidence="10 11">
    <name type="scientific">Capsella rubella</name>
    <dbReference type="NCBI Taxonomy" id="81985"/>
    <lineage>
        <taxon>Eukaryota</taxon>
        <taxon>Viridiplantae</taxon>
        <taxon>Streptophyta</taxon>
        <taxon>Embryophyta</taxon>
        <taxon>Tracheophyta</taxon>
        <taxon>Spermatophyta</taxon>
        <taxon>Magnoliopsida</taxon>
        <taxon>eudicotyledons</taxon>
        <taxon>Gunneridae</taxon>
        <taxon>Pentapetalae</taxon>
        <taxon>rosids</taxon>
        <taxon>malvids</taxon>
        <taxon>Brassicales</taxon>
        <taxon>Brassicaceae</taxon>
        <taxon>Camelineae</taxon>
        <taxon>Capsella</taxon>
    </lineage>
</organism>
<dbReference type="GO" id="GO:0043531">
    <property type="term" value="F:ADP binding"/>
    <property type="evidence" value="ECO:0007669"/>
    <property type="project" value="InterPro"/>
</dbReference>
<evidence type="ECO:0000256" key="7">
    <source>
        <dbReference type="ARBA" id="ARBA00047304"/>
    </source>
</evidence>
<evidence type="ECO:0000256" key="8">
    <source>
        <dbReference type="SAM" id="MobiDB-lite"/>
    </source>
</evidence>
<dbReference type="InterPro" id="IPR035897">
    <property type="entry name" value="Toll_tir_struct_dom_sf"/>
</dbReference>
<dbReference type="PROSITE" id="PS50104">
    <property type="entry name" value="TIR"/>
    <property type="match status" value="1"/>
</dbReference>
<dbReference type="SMART" id="SM00255">
    <property type="entry name" value="TIR"/>
    <property type="match status" value="1"/>
</dbReference>
<keyword evidence="2" id="KW-0433">Leucine-rich repeat</keyword>
<protein>
    <recommendedName>
        <fullName evidence="1">ADP-ribosyl cyclase/cyclic ADP-ribose hydrolase</fullName>
        <ecNumber evidence="1">3.2.2.6</ecNumber>
    </recommendedName>
</protein>
<evidence type="ECO:0000259" key="9">
    <source>
        <dbReference type="PROSITE" id="PS50104"/>
    </source>
</evidence>
<evidence type="ECO:0000256" key="1">
    <source>
        <dbReference type="ARBA" id="ARBA00011982"/>
    </source>
</evidence>
<dbReference type="FunFam" id="3.40.50.10140:FF:000007">
    <property type="entry name" value="Disease resistance protein (TIR-NBS-LRR class)"/>
    <property type="match status" value="1"/>
</dbReference>
<accession>R0I941</accession>
<dbReference type="InterPro" id="IPR055414">
    <property type="entry name" value="LRR_R13L4/SHOC2-like"/>
</dbReference>
<sequence>MDSSFFLATVTATAIGFFTLFRKFKIHQEKKDAGSSSTSPPSASSSSTSPLPVLSSSTSPPSALSSSTSPTSHPSALSSSISPSSALSSSTSPKSPFSNSTSHPSALSSSTSPSSSLSCNWTHHVFASFRGEDIRRNFLSHIQKEFKRKGITHFIDNGIRRGESIGPELIKAIRGSKIAVVLLSRNYASSKWCLDELVEIMECKQKYGLTVFVIFYEVDPSHVKKLTGEFGDVFEKTCKGRTKEDIRRWREAFKEVATIAGYDSRKWETEAAMIEEIVIEIFKRLFSYTPSSDLNGLIGMGAHMENMKQLLCLGSTDEKRVVGISGPSGIGKSTIARVLYNQISNHFELNVFMKFEPSYPSPISSDDHDVKLQLEQQFLSQLTNQKDIKIHHLGTAENFVMGKKVLIVLDGVDQLVQLLAMPKAVCLGPGSCIIITTQNQKLLEAFKINSIYNVNLPPHVEALQIFCMNAFDQDSPYDGFERLAWEVTGLAGRLPLGLRVMGSHFRGMSKKEWKAELPRLRVRLDGKIHSTLKFSYDALNEEDKDLFLHIACFFNETKEGIDHTFEDTLRHNFSNVHQGLQVLIQRSLISKKTHQPMQTLLVQLGREIVRNKSIYKPGKRRFLVDADEICEVFTDHTGSKSVIGINLNFSVEVADKLILSERAFEEMPNLELFRFGTGVDGILHLPQGLNYLPPKLRILDWDYSPMTCFPSKFNPKFLVKIILRNSKLGKLWEGIQPLINLKVLSLGCSRNLKKLPNLSRATNLLTLNLASCSSLIELPSSIGNATNIQGLGLSGCSSLIELPSSIGNATNIQSLDLSGCSSLVKLPSSIGNITNLQKLNLCGCSSLVELPSSIGNLINLLELDISICSSLLEFPSSFGNIVNLSKLDISECSSLLKLPSSIGNIINLHDLEIYECSSLVELSSSIGNITNLQGLSLRGCSSLVQLPSSIGNLVNLQYLNLKECSSLVELPSSIGNIVNLQYLDLNGCSSLVELPSSIGNIVNFYINLTGCSSLVEIPAFISTIMKNQKLYLCGCSSIVELPSSIGNMVNLQTLDLGECFSIVQLPSSIGNIINLRKLNLRKCSSLLELPSSIGNIVNLRKLILSECSSLVELPSSIGDIVNLEKLDLRGCSSLVDLPSSIGNIVNLQNLYLSGSSSLVELPSSIGNITSLQELELSDCLVEIPCFIGNLRMLKKLSLRGCSKVEVLPINIILDSLEELDVTGCSQFTCFPEISTNIERLMLCGTMIKEVPLSITSWSRLHDLHLTFWKELEEFPHALEIITELELKDADIEDVPAWINGMSHLRRLVLKKCMKLVSLPQLPCSLSILDAENCESLETLTCSFPNPEVCLRFIDCWKLKENGRDIIIQTSTSQFAIFPCREMPAFFTYRATTGSSLVVKFNPRRIPIHLRFKACLLLINKGDKSDYKEVLPIRVNIVDIQRGSGYHLVGQHLSPLLTEHLYTFEVEVRNVDHQFRYDFRSVECMEILFKFEVDNDRWKIRECGIRPLLEEDTYVERSIE</sequence>
<dbReference type="SUPFAM" id="SSF52200">
    <property type="entry name" value="Toll/Interleukin receptor TIR domain"/>
    <property type="match status" value="1"/>
</dbReference>
<evidence type="ECO:0000256" key="6">
    <source>
        <dbReference type="ARBA" id="ARBA00023027"/>
    </source>
</evidence>